<dbReference type="PROSITE" id="PS50181">
    <property type="entry name" value="FBOX"/>
    <property type="match status" value="1"/>
</dbReference>
<proteinExistence type="predicted"/>
<dbReference type="AlphaFoldDB" id="A0AAD8S7A6"/>
<reference evidence="3" key="1">
    <citation type="submission" date="2023-07" db="EMBL/GenBank/DDBJ databases">
        <title>A chromosome-level genome assembly of Lolium multiflorum.</title>
        <authorList>
            <person name="Chen Y."/>
            <person name="Copetti D."/>
            <person name="Kolliker R."/>
            <person name="Studer B."/>
        </authorList>
    </citation>
    <scope>NUCLEOTIDE SEQUENCE</scope>
    <source>
        <strain evidence="3">02402/16</strain>
        <tissue evidence="3">Leaf</tissue>
    </source>
</reference>
<accession>A0AAD8S7A6</accession>
<dbReference type="InterPro" id="IPR053781">
    <property type="entry name" value="F-box_AtFBL13-like"/>
</dbReference>
<dbReference type="Pfam" id="PF08387">
    <property type="entry name" value="FBD"/>
    <property type="match status" value="1"/>
</dbReference>
<protein>
    <recommendedName>
        <fullName evidence="2">F-box domain-containing protein</fullName>
    </recommendedName>
</protein>
<feature type="domain" description="F-box" evidence="2">
    <location>
        <begin position="122"/>
        <end position="158"/>
    </location>
</feature>
<dbReference type="InterPro" id="IPR055302">
    <property type="entry name" value="F-box_dom-containing"/>
</dbReference>
<evidence type="ECO:0000313" key="4">
    <source>
        <dbReference type="Proteomes" id="UP001231189"/>
    </source>
</evidence>
<evidence type="ECO:0000256" key="1">
    <source>
        <dbReference type="SAM" id="MobiDB-lite"/>
    </source>
</evidence>
<dbReference type="InterPro" id="IPR036047">
    <property type="entry name" value="F-box-like_dom_sf"/>
</dbReference>
<dbReference type="Proteomes" id="UP001231189">
    <property type="component" value="Unassembled WGS sequence"/>
</dbReference>
<name>A0AAD8S7A6_LOLMU</name>
<organism evidence="3 4">
    <name type="scientific">Lolium multiflorum</name>
    <name type="common">Italian ryegrass</name>
    <name type="synonym">Lolium perenne subsp. multiflorum</name>
    <dbReference type="NCBI Taxonomy" id="4521"/>
    <lineage>
        <taxon>Eukaryota</taxon>
        <taxon>Viridiplantae</taxon>
        <taxon>Streptophyta</taxon>
        <taxon>Embryophyta</taxon>
        <taxon>Tracheophyta</taxon>
        <taxon>Spermatophyta</taxon>
        <taxon>Magnoliopsida</taxon>
        <taxon>Liliopsida</taxon>
        <taxon>Poales</taxon>
        <taxon>Poaceae</taxon>
        <taxon>BOP clade</taxon>
        <taxon>Pooideae</taxon>
        <taxon>Poodae</taxon>
        <taxon>Poeae</taxon>
        <taxon>Poeae Chloroplast Group 2 (Poeae type)</taxon>
        <taxon>Loliodinae</taxon>
        <taxon>Loliinae</taxon>
        <taxon>Lolium</taxon>
    </lineage>
</organism>
<dbReference type="EMBL" id="JAUUTY010000004">
    <property type="protein sequence ID" value="KAK1646540.1"/>
    <property type="molecule type" value="Genomic_DNA"/>
</dbReference>
<comment type="caution">
    <text evidence="3">The sequence shown here is derived from an EMBL/GenBank/DDBJ whole genome shotgun (WGS) entry which is preliminary data.</text>
</comment>
<dbReference type="SUPFAM" id="SSF52047">
    <property type="entry name" value="RNI-like"/>
    <property type="match status" value="1"/>
</dbReference>
<dbReference type="Gene3D" id="3.80.10.10">
    <property type="entry name" value="Ribonuclease Inhibitor"/>
    <property type="match status" value="1"/>
</dbReference>
<feature type="region of interest" description="Disordered" evidence="1">
    <location>
        <begin position="82"/>
        <end position="123"/>
    </location>
</feature>
<dbReference type="PANTHER" id="PTHR32141:SF45">
    <property type="entry name" value="OS07G0285200 PROTEIN"/>
    <property type="match status" value="1"/>
</dbReference>
<dbReference type="InterPro" id="IPR001810">
    <property type="entry name" value="F-box_dom"/>
</dbReference>
<dbReference type="SUPFAM" id="SSF81383">
    <property type="entry name" value="F-box domain"/>
    <property type="match status" value="1"/>
</dbReference>
<dbReference type="Pfam" id="PF24758">
    <property type="entry name" value="LRR_At5g56370"/>
    <property type="match status" value="2"/>
</dbReference>
<evidence type="ECO:0000259" key="2">
    <source>
        <dbReference type="PROSITE" id="PS50181"/>
    </source>
</evidence>
<dbReference type="InterPro" id="IPR032675">
    <property type="entry name" value="LRR_dom_sf"/>
</dbReference>
<gene>
    <name evidence="3" type="ORF">QYE76_064345</name>
</gene>
<dbReference type="Pfam" id="PF00646">
    <property type="entry name" value="F-box"/>
    <property type="match status" value="1"/>
</dbReference>
<dbReference type="InterPro" id="IPR055411">
    <property type="entry name" value="LRR_FXL15/At3g58940/PEG3-like"/>
</dbReference>
<dbReference type="PANTHER" id="PTHR32141">
    <property type="match status" value="1"/>
</dbReference>
<feature type="compositionally biased region" description="Acidic residues" evidence="1">
    <location>
        <begin position="98"/>
        <end position="108"/>
    </location>
</feature>
<keyword evidence="4" id="KW-1185">Reference proteome</keyword>
<sequence>MKEEKSSSSPSPPPRHLSYMAYAAAMHSKVVHVPVAEPEPENPRINCDSGLVTARKSILMHLHHRASLGTWMQRRRIPQLHPNFSTAPAMDMKKKSEEEEEEEEDLEEAVAVPDQSLSGDDDDRISKLPDDILGTIISLLPTMDGASTQAVSRRWRPLWHSAPLNLDAYFGLSSIADKFKCFSIVSKIISDHRGPGRRFRFRGISLHETKEKFSDHAVAQVERWFRSPALANLQELDIGFQLAITNNDSERWFLLPLSVLRVAPTLLVARISLCRFPSDFALAPSLNFQRLKHLSLYAVSMSDQVFRAVLSACHVLETLFLQDICDAGRLHGMVPKGLNHHSVCKVNVLALKFSGPDLNAVIQVLRCFPCLEKLYIIWDKYLKTDVAFVRQYDPQDPITCLETRLQKLVFKNYTGDAPEVDFAKFFLSNAKSAAARVSRAKLERCCGSGLSSTRLIEVCEGSADQAGGDLLTRNITELYCSWNTEQIGYYTDLRLFMHPIVQLKQRCGRTKSTHNADVVKAADAKRRRQDPVRIHDYDVGDSVIHIHDD</sequence>
<dbReference type="InterPro" id="IPR006566">
    <property type="entry name" value="FBD"/>
</dbReference>
<dbReference type="CDD" id="cd22160">
    <property type="entry name" value="F-box_AtFBL13-like"/>
    <property type="match status" value="1"/>
</dbReference>
<evidence type="ECO:0000313" key="3">
    <source>
        <dbReference type="EMBL" id="KAK1646540.1"/>
    </source>
</evidence>